<protein>
    <submittedName>
        <fullName evidence="1">Uncharacterized protein</fullName>
    </submittedName>
</protein>
<sequence length="85" mass="9171">MKVTGKIGVLGALRGAGRQPSNFRGACWALCQVPALNFKGACWALCQAPALNFKGPAGHSARRASPQLQWFQPQSLRNIKPLNIQ</sequence>
<dbReference type="EMBL" id="AC149265">
    <property type="protein sequence ID" value="ABI34349.1"/>
    <property type="molecule type" value="Genomic_DNA"/>
</dbReference>
<gene>
    <name evidence="1" type="ORF">SDM1_44t00015</name>
</gene>
<proteinExistence type="predicted"/>
<organism evidence="1">
    <name type="scientific">Solanum demissum</name>
    <name type="common">Wild potato</name>
    <dbReference type="NCBI Taxonomy" id="50514"/>
    <lineage>
        <taxon>Eukaryota</taxon>
        <taxon>Viridiplantae</taxon>
        <taxon>Streptophyta</taxon>
        <taxon>Embryophyta</taxon>
        <taxon>Tracheophyta</taxon>
        <taxon>Spermatophyta</taxon>
        <taxon>Magnoliopsida</taxon>
        <taxon>eudicotyledons</taxon>
        <taxon>Gunneridae</taxon>
        <taxon>Pentapetalae</taxon>
        <taxon>asterids</taxon>
        <taxon>lamiids</taxon>
        <taxon>Solanales</taxon>
        <taxon>Solanaceae</taxon>
        <taxon>Solanoideae</taxon>
        <taxon>Solaneae</taxon>
        <taxon>Solanum</taxon>
    </lineage>
</organism>
<reference evidence="1" key="1">
    <citation type="submission" date="2004-05" db="EMBL/GenBank/DDBJ databases">
        <authorList>
            <person name="Buell R."/>
            <person name="Liu J."/>
            <person name="Childs K."/>
            <person name="Zaborsky J."/>
            <person name="Tallon L."/>
            <person name="Wirtz U."/>
            <person name="Wei F."/>
            <person name="Kuang H."/>
            <person name="Zhang P."/>
            <person name="Marano M."/>
            <person name="Baker B."/>
        </authorList>
    </citation>
    <scope>NUCLEOTIDE SEQUENCE</scope>
</reference>
<accession>Q0KIS7</accession>
<name>Q0KIS7_SOLDE</name>
<reference evidence="1" key="2">
    <citation type="submission" date="2006-08" db="EMBL/GenBank/DDBJ databases">
        <authorList>
            <person name="Childs K."/>
        </authorList>
    </citation>
    <scope>NUCLEOTIDE SEQUENCE</scope>
</reference>
<dbReference type="AlphaFoldDB" id="Q0KIS7"/>
<evidence type="ECO:0000313" key="1">
    <source>
        <dbReference type="EMBL" id="ABI34349.1"/>
    </source>
</evidence>